<comment type="catalytic activity">
    <reaction evidence="1">
        <text>ATP + H2O = ADP + phosphate + H(+)</text>
        <dbReference type="Rhea" id="RHEA:13065"/>
        <dbReference type="ChEBI" id="CHEBI:15377"/>
        <dbReference type="ChEBI" id="CHEBI:15378"/>
        <dbReference type="ChEBI" id="CHEBI:30616"/>
        <dbReference type="ChEBI" id="CHEBI:43474"/>
        <dbReference type="ChEBI" id="CHEBI:456216"/>
        <dbReference type="EC" id="5.6.2.3"/>
    </reaction>
</comment>
<evidence type="ECO:0000256" key="1">
    <source>
        <dbReference type="RuleBase" id="RU363044"/>
    </source>
</evidence>
<proteinExistence type="inferred from homology"/>
<dbReference type="SUPFAM" id="SSF52540">
    <property type="entry name" value="P-loop containing nucleoside triphosphate hydrolases"/>
    <property type="match status" value="2"/>
</dbReference>
<dbReference type="InterPro" id="IPR010285">
    <property type="entry name" value="DNA_helicase_pif1-like_DEAD"/>
</dbReference>
<keyword evidence="1" id="KW-0234">DNA repair</keyword>
<keyword evidence="1" id="KW-0378">Hydrolase</keyword>
<feature type="compositionally biased region" description="Acidic residues" evidence="2">
    <location>
        <begin position="619"/>
        <end position="628"/>
    </location>
</feature>
<dbReference type="GO" id="GO:0016787">
    <property type="term" value="F:hydrolase activity"/>
    <property type="evidence" value="ECO:0007669"/>
    <property type="project" value="UniProtKB-KW"/>
</dbReference>
<feature type="non-terminal residue" evidence="4">
    <location>
        <position position="2677"/>
    </location>
</feature>
<comment type="caution">
    <text evidence="4">The sequence shown here is derived from an EMBL/GenBank/DDBJ whole genome shotgun (WGS) entry which is preliminary data.</text>
</comment>
<keyword evidence="1" id="KW-0067">ATP-binding</keyword>
<dbReference type="GO" id="GO:0043139">
    <property type="term" value="F:5'-3' DNA helicase activity"/>
    <property type="evidence" value="ECO:0007669"/>
    <property type="project" value="UniProtKB-EC"/>
</dbReference>
<keyword evidence="1" id="KW-0233">DNA recombination</keyword>
<reference evidence="4 5" key="1">
    <citation type="submission" date="2020-04" db="EMBL/GenBank/DDBJ databases">
        <title>Perkinsus olseni comparative genomics.</title>
        <authorList>
            <person name="Bogema D.R."/>
        </authorList>
    </citation>
    <scope>NUCLEOTIDE SEQUENCE [LARGE SCALE GENOMIC DNA]</scope>
    <source>
        <strain evidence="4 5">ATCC PRA-207</strain>
    </source>
</reference>
<keyword evidence="1" id="KW-0227">DNA damage</keyword>
<evidence type="ECO:0000259" key="3">
    <source>
        <dbReference type="PROSITE" id="PS50164"/>
    </source>
</evidence>
<evidence type="ECO:0000313" key="4">
    <source>
        <dbReference type="EMBL" id="KAF4719877.1"/>
    </source>
</evidence>
<dbReference type="GO" id="GO:0000723">
    <property type="term" value="P:telomere maintenance"/>
    <property type="evidence" value="ECO:0007669"/>
    <property type="project" value="InterPro"/>
</dbReference>
<feature type="compositionally biased region" description="Acidic residues" evidence="2">
    <location>
        <begin position="259"/>
        <end position="268"/>
    </location>
</feature>
<name>A0A7J6RHG4_PEROL</name>
<dbReference type="InterPro" id="IPR027417">
    <property type="entry name" value="P-loop_NTPase"/>
</dbReference>
<dbReference type="GO" id="GO:0005524">
    <property type="term" value="F:ATP binding"/>
    <property type="evidence" value="ECO:0007669"/>
    <property type="project" value="UniProtKB-KW"/>
</dbReference>
<feature type="compositionally biased region" description="Acidic residues" evidence="2">
    <location>
        <begin position="1081"/>
        <end position="1094"/>
    </location>
</feature>
<dbReference type="Gene3D" id="3.40.1440.10">
    <property type="entry name" value="GIY-YIG endonuclease"/>
    <property type="match status" value="1"/>
</dbReference>
<feature type="region of interest" description="Disordered" evidence="2">
    <location>
        <begin position="219"/>
        <end position="274"/>
    </location>
</feature>
<keyword evidence="1" id="KW-0547">Nucleotide-binding</keyword>
<dbReference type="Pfam" id="PF05970">
    <property type="entry name" value="PIF1"/>
    <property type="match status" value="1"/>
</dbReference>
<evidence type="ECO:0000256" key="2">
    <source>
        <dbReference type="SAM" id="MobiDB-lite"/>
    </source>
</evidence>
<keyword evidence="1" id="KW-0347">Helicase</keyword>
<dbReference type="Pfam" id="PF01541">
    <property type="entry name" value="GIY-YIG"/>
    <property type="match status" value="1"/>
</dbReference>
<dbReference type="OMA" id="MANESEW"/>
<dbReference type="EMBL" id="JABANO010025645">
    <property type="protein sequence ID" value="KAF4719877.1"/>
    <property type="molecule type" value="Genomic_DNA"/>
</dbReference>
<dbReference type="InterPro" id="IPR035901">
    <property type="entry name" value="GIY-YIG_endonuc_sf"/>
</dbReference>
<organism evidence="4 5">
    <name type="scientific">Perkinsus olseni</name>
    <name type="common">Perkinsus atlanticus</name>
    <dbReference type="NCBI Taxonomy" id="32597"/>
    <lineage>
        <taxon>Eukaryota</taxon>
        <taxon>Sar</taxon>
        <taxon>Alveolata</taxon>
        <taxon>Perkinsozoa</taxon>
        <taxon>Perkinsea</taxon>
        <taxon>Perkinsida</taxon>
        <taxon>Perkinsidae</taxon>
        <taxon>Perkinsus</taxon>
    </lineage>
</organism>
<feature type="region of interest" description="Disordered" evidence="2">
    <location>
        <begin position="1081"/>
        <end position="1101"/>
    </location>
</feature>
<dbReference type="InterPro" id="IPR000305">
    <property type="entry name" value="GIY-YIG_endonuc"/>
</dbReference>
<keyword evidence="5" id="KW-1185">Reference proteome</keyword>
<accession>A0A7J6RHG4</accession>
<comment type="similarity">
    <text evidence="1">Belongs to the helicase family.</text>
</comment>
<evidence type="ECO:0000313" key="5">
    <source>
        <dbReference type="Proteomes" id="UP000553632"/>
    </source>
</evidence>
<feature type="domain" description="GIY-YIG" evidence="3">
    <location>
        <begin position="2557"/>
        <end position="2644"/>
    </location>
</feature>
<sequence length="2677" mass="301294">MPPRRRQVRDKCPTCGKFKGKGVACRFCAARQAQAANTVTQQAPTPSVPSSPPATSQPQPPHPQEPQTHDIPPSQQEAGSPRPLPRPSSQAPSSPRPRRGANPLPQQQQRDIQPATPEVAHVSVVSDRSSDTSVSCNIRDADSSPTARSDVADVLFVDEPHERYCFCCLCCIPVEEFERRNVGYRIYSQVERRTRGNILLCVTCSHYVCYDVHQNPQPPRRVNARNIPSPGSATEDSEVESSAHESSSDASNDASTDSSSDDSGESDESGPRGGLGSKNAIWAYGWRAFLTHFVLQSANVADFENRLSYIPQTFSVTWGQAFVARLLARNHVSQQQCDNALYGTPRKVSDMSTSLEVFHARMATGKLSDLKIALDDTAVPSVRCPFGCSEYIEKAGTVAYHHFLRTRFPEVNAFGANADRYLKGYRHDFTERATQYGVTVMASVRVTEKGLLLCTCRFHDGGSSKFYVHAPHNPHGTAPSPYSDQLTPAIFSPKPFRGMKAKYSSHTWQMRCVQGGFSGLSSFSLTTTPKWNIKSDIHANLESLYYFNRSDLRAFVRTKYAKDALSVAPLRSLNYIPQPSADRCDTALAGATYVSLQQALEVLHSMKHTVSAMVRDLEEDDADVDEPQQEPAVDGVQDGNHQRFALDGGDAQQPEPQAEEEERTRNVTWPLAYAIPQTITSYGATPCLVNAFSGKFLPLLWSLLRLISFLPPVWKCVADAIPIDRNDEIQVLATQHIKSYCAASLPLGAMFNRGQLGRNRRQKPVTIQRLLRDRARTIHGLMPDQALDDACCHTSILLARLFRTLPYTCVSYKRSRATPINADYVRDMLRELPDINAVRDCRVLCICTDAAVSTERRTIPPDHFIVCDESKWELVAMLKVDGTAASPWRNPEAGNAANRNWSSTCLLRNEGPHESWFKSSRRPTTVLPVDHPLEESLRSIYKSWGCLIYVRTGGGYRLNAKLRYLQYTGGQGYLICHEHNIPLTITPIFHGQQREKCCYTDDDGNFVCNRVGKWSCSEPGCVCALCNAHGKQLLEQATTNQQAFRIRSRPVNPNQPVLAQPPLWEDGDELQNVDPLAALIEEQDDSDDDDDEPQVGDGLLMDPDLDIMQDAVLDEDDPIDQEPRMPATNAADIPVMQESSSGVPGHILLNKHFGLLTRPGHANYVGSKQAAFFQRVTARFAGASIPLLYPEGMLFPSIFWKSMADGTVIGALPHCFWTNATACKKAGFADLSAHIKTRLMDPTLLTSTDPRVIQFYFDALFNLQLSRSDTRIILSRGWEHLSPDQSMYQTLQTEGRLPFGEADSRKRVNELAAEIAIEQPTYFYTHSCNQSEHFGVKPIFDWIENNYRGCSKEVRDSAVQASLIPMVRAWERAGTYLMNYIKDSPEQPLGPVKKLWWRWEFQTTRGNLPHIHALVWTGEDPESDAVRNRVAATLKHSFHDWHSFRDAGLVQDFNDVVALKTLASKLQEHSCEKAGYRCAKKRDSDGKLICRFPQRPASEVYSTKTIYVEHSETALELLRDCNLAEEGTRPGGNPGLMVTEELRARKHMYPAQRSERLSPFNDWIFAAAKSSDNLQICSPTFTARYLAKYAAGEEERARVFLKCGRSENEVSVTQDPLQNLKVTGAAIASSSDKAREKKSSAVEGRTLALTEAVFWEFEFKYVHLCSKYIHINTGYKQDRSAIMKREHHYVRPGAEGNAVAAFDVREALGFPPERQILNAQIYTICDARQSNIMPDAISIFGVRPPELLFISSVKDYFECVDRKAIPKRMLRNGDQIQEVNEALLRVELAECPWIDGFDKQVRLLPNCISRVREAAVAYVTNRAYYYPQQGELVRSIIRDILDPLLGNEPPMDLVERFVVPDDFFPRVAVLSNPLPRYADRFLIHIILSMGRYETEVGVFDVANLRQSFQEAQLIADAEHPTVQEKNLILRRYILEQLLYMPGGTVSFDRHLVHANNALHSLLIEGELQFFATPLVLRYELVRQAVEAIHQRQRDTRKNFAEALHYLGNPINGLPPVDDLVNATLQDPLPWVPVLQQGATQSAESFQEQQAALQMGIRAIDEFRSGQLAFVRAPILLGPPGSGKSFITAHWGAYALAKGLNTIVTSVASERAAALGGEHIHLVFSIPVSSDLAPRSLAERALTRLARDPVKMEWLRSIRVFIHEEIGTEGAETLDVQNKILQFLHKSPVPFGGVLVMGSGDPNQLPPIKETLIWTSPSVITTMRLMMFQKFVRSATDRDLQEVLTLFQKLQPTDHDISRIQELIDQRCQFKDNWDQVPPEALQIFGRHKAEYGAIQRQLDHIMADPTIVKVVVNSLDQYTLDGGHVWSALLQERLVKKMNRKLQTPQSITLYVGAVMRFTCNDAPTRRLFHQSQLCVVRELPVDGGSVGLWVAPPGRRTIPPTEQEFRQQGWNELRLPKMFTIPERLEGSMLVRREQYPIRHYIASTIHKIMGDTLGMVATQISVHDSTYKLWLKSQLYVIISRVREMNNIIFVGPKRDIMEAIKVLLVQSTQWDGYVRHLVGRLSSANAVVNFNGPPRILFHARPFRPRDTPIPNDYASYVYLLVSTKRPSYSYIGQTNRLARRVDQHNEGEAAGFTSSAHLIPWGVYAYVVGFRQSAYSQRNERDRQRVEHTWDATSRVLNNQSPTPQQVLDSWDFAYRHYLRDDFPDLVLVQCGD</sequence>
<dbReference type="PROSITE" id="PS50164">
    <property type="entry name" value="GIY_YIG"/>
    <property type="match status" value="1"/>
</dbReference>
<feature type="region of interest" description="Disordered" evidence="2">
    <location>
        <begin position="33"/>
        <end position="147"/>
    </location>
</feature>
<gene>
    <name evidence="4" type="ORF">FOZ63_030627</name>
</gene>
<dbReference type="GO" id="GO:0006310">
    <property type="term" value="P:DNA recombination"/>
    <property type="evidence" value="ECO:0007669"/>
    <property type="project" value="UniProtKB-KW"/>
</dbReference>
<dbReference type="Proteomes" id="UP000553632">
    <property type="component" value="Unassembled WGS sequence"/>
</dbReference>
<feature type="compositionally biased region" description="Low complexity" evidence="2">
    <location>
        <begin position="33"/>
        <end position="45"/>
    </location>
</feature>
<feature type="compositionally biased region" description="Low complexity" evidence="2">
    <location>
        <begin position="122"/>
        <end position="135"/>
    </location>
</feature>
<feature type="compositionally biased region" description="Low complexity" evidence="2">
    <location>
        <begin position="248"/>
        <end position="258"/>
    </location>
</feature>
<protein>
    <recommendedName>
        <fullName evidence="1">ATP-dependent DNA helicase</fullName>
        <ecNumber evidence="1">5.6.2.3</ecNumber>
    </recommendedName>
</protein>
<feature type="region of interest" description="Disordered" evidence="2">
    <location>
        <begin position="619"/>
        <end position="665"/>
    </location>
</feature>
<dbReference type="Gene3D" id="3.40.50.300">
    <property type="entry name" value="P-loop containing nucleotide triphosphate hydrolases"/>
    <property type="match status" value="1"/>
</dbReference>
<dbReference type="GO" id="GO:0006281">
    <property type="term" value="P:DNA repair"/>
    <property type="evidence" value="ECO:0007669"/>
    <property type="project" value="UniProtKB-KW"/>
</dbReference>
<dbReference type="EC" id="5.6.2.3" evidence="1"/>
<comment type="cofactor">
    <cofactor evidence="1">
        <name>Mg(2+)</name>
        <dbReference type="ChEBI" id="CHEBI:18420"/>
    </cofactor>
</comment>